<evidence type="ECO:0000256" key="4">
    <source>
        <dbReference type="ARBA" id="ARBA00023002"/>
    </source>
</evidence>
<dbReference type="Pfam" id="PF02668">
    <property type="entry name" value="TauD"/>
    <property type="match status" value="1"/>
</dbReference>
<protein>
    <submittedName>
        <fullName evidence="7">Taurine catabolism dioxygenase, TauD/TfdA family protein</fullName>
    </submittedName>
</protein>
<dbReference type="PANTHER" id="PTHR43779">
    <property type="entry name" value="DIOXYGENASE RV0097-RELATED"/>
    <property type="match status" value="1"/>
</dbReference>
<dbReference type="OrthoDB" id="409565at2759"/>
<dbReference type="GO" id="GO:0051213">
    <property type="term" value="F:dioxygenase activity"/>
    <property type="evidence" value="ECO:0007669"/>
    <property type="project" value="UniProtKB-KW"/>
</dbReference>
<organism evidence="7 8">
    <name type="scientific">Tetrahymena thermophila (strain SB210)</name>
    <dbReference type="NCBI Taxonomy" id="312017"/>
    <lineage>
        <taxon>Eukaryota</taxon>
        <taxon>Sar</taxon>
        <taxon>Alveolata</taxon>
        <taxon>Ciliophora</taxon>
        <taxon>Intramacronucleata</taxon>
        <taxon>Oligohymenophorea</taxon>
        <taxon>Hymenostomatida</taxon>
        <taxon>Tetrahymenina</taxon>
        <taxon>Tetrahymenidae</taxon>
        <taxon>Tetrahymena</taxon>
    </lineage>
</organism>
<keyword evidence="8" id="KW-1185">Reference proteome</keyword>
<evidence type="ECO:0000256" key="5">
    <source>
        <dbReference type="ARBA" id="ARBA00023004"/>
    </source>
</evidence>
<dbReference type="InterPro" id="IPR003819">
    <property type="entry name" value="TauD/TfdA-like"/>
</dbReference>
<proteinExistence type="inferred from homology"/>
<dbReference type="EMBL" id="GG662719">
    <property type="protein sequence ID" value="EAR93883.2"/>
    <property type="molecule type" value="Genomic_DNA"/>
</dbReference>
<dbReference type="RefSeq" id="XP_001014128.2">
    <property type="nucleotide sequence ID" value="XM_001014128.3"/>
</dbReference>
<name>I7M7K1_TETTS</name>
<evidence type="ECO:0000256" key="3">
    <source>
        <dbReference type="ARBA" id="ARBA00022964"/>
    </source>
</evidence>
<dbReference type="AlphaFoldDB" id="I7M7K1"/>
<evidence type="ECO:0000259" key="6">
    <source>
        <dbReference type="Pfam" id="PF02668"/>
    </source>
</evidence>
<reference evidence="8" key="1">
    <citation type="journal article" date="2006" name="PLoS Biol.">
        <title>Macronuclear genome sequence of the ciliate Tetrahymena thermophila, a model eukaryote.</title>
        <authorList>
            <person name="Eisen J.A."/>
            <person name="Coyne R.S."/>
            <person name="Wu M."/>
            <person name="Wu D."/>
            <person name="Thiagarajan M."/>
            <person name="Wortman J.R."/>
            <person name="Badger J.H."/>
            <person name="Ren Q."/>
            <person name="Amedeo P."/>
            <person name="Jones K.M."/>
            <person name="Tallon L.J."/>
            <person name="Delcher A.L."/>
            <person name="Salzberg S.L."/>
            <person name="Silva J.C."/>
            <person name="Haas B.J."/>
            <person name="Majoros W.H."/>
            <person name="Farzad M."/>
            <person name="Carlton J.M."/>
            <person name="Smith R.K. Jr."/>
            <person name="Garg J."/>
            <person name="Pearlman R.E."/>
            <person name="Karrer K.M."/>
            <person name="Sun L."/>
            <person name="Manning G."/>
            <person name="Elde N.C."/>
            <person name="Turkewitz A.P."/>
            <person name="Asai D.J."/>
            <person name="Wilkes D.E."/>
            <person name="Wang Y."/>
            <person name="Cai H."/>
            <person name="Collins K."/>
            <person name="Stewart B.A."/>
            <person name="Lee S.R."/>
            <person name="Wilamowska K."/>
            <person name="Weinberg Z."/>
            <person name="Ruzzo W.L."/>
            <person name="Wloga D."/>
            <person name="Gaertig J."/>
            <person name="Frankel J."/>
            <person name="Tsao C.-C."/>
            <person name="Gorovsky M.A."/>
            <person name="Keeling P.J."/>
            <person name="Waller R.F."/>
            <person name="Patron N.J."/>
            <person name="Cherry J.M."/>
            <person name="Stover N.A."/>
            <person name="Krieger C.J."/>
            <person name="del Toro C."/>
            <person name="Ryder H.F."/>
            <person name="Williamson S.C."/>
            <person name="Barbeau R.A."/>
            <person name="Hamilton E.P."/>
            <person name="Orias E."/>
        </authorList>
    </citation>
    <scope>NUCLEOTIDE SEQUENCE [LARGE SCALE GENOMIC DNA]</scope>
    <source>
        <strain evidence="8">SB210</strain>
    </source>
</reference>
<dbReference type="SUPFAM" id="SSF51197">
    <property type="entry name" value="Clavaminate synthase-like"/>
    <property type="match status" value="1"/>
</dbReference>
<dbReference type="InParanoid" id="I7M7K1"/>
<dbReference type="GO" id="GO:0046872">
    <property type="term" value="F:metal ion binding"/>
    <property type="evidence" value="ECO:0007669"/>
    <property type="project" value="UniProtKB-KW"/>
</dbReference>
<dbReference type="InterPro" id="IPR051178">
    <property type="entry name" value="TfdA_dioxygenase"/>
</dbReference>
<evidence type="ECO:0000313" key="7">
    <source>
        <dbReference type="EMBL" id="EAR93883.2"/>
    </source>
</evidence>
<dbReference type="PANTHER" id="PTHR43779:SF3">
    <property type="entry name" value="(3R)-3-[(CARBOXYMETHYL)AMINO]FATTY ACID OXYGENASE_DECARBOXYLASE"/>
    <property type="match status" value="1"/>
</dbReference>
<evidence type="ECO:0000256" key="1">
    <source>
        <dbReference type="ARBA" id="ARBA00005896"/>
    </source>
</evidence>
<gene>
    <name evidence="7" type="ORF">TTHERM_00405520</name>
</gene>
<keyword evidence="5" id="KW-0408">Iron</keyword>
<dbReference type="KEGG" id="tet:TTHERM_00405520"/>
<evidence type="ECO:0000256" key="2">
    <source>
        <dbReference type="ARBA" id="ARBA00022723"/>
    </source>
</evidence>
<keyword evidence="3 7" id="KW-0223">Dioxygenase</keyword>
<keyword evidence="2" id="KW-0479">Metal-binding</keyword>
<dbReference type="GeneID" id="7828916"/>
<accession>I7M7K1</accession>
<keyword evidence="4" id="KW-0560">Oxidoreductase</keyword>
<dbReference type="Gene3D" id="3.60.130.10">
    <property type="entry name" value="Clavaminate synthase-like"/>
    <property type="match status" value="1"/>
</dbReference>
<evidence type="ECO:0000313" key="8">
    <source>
        <dbReference type="Proteomes" id="UP000009168"/>
    </source>
</evidence>
<dbReference type="Proteomes" id="UP000009168">
    <property type="component" value="Unassembled WGS sequence"/>
</dbReference>
<dbReference type="eggNOG" id="ENOG502S2D7">
    <property type="taxonomic scope" value="Eukaryota"/>
</dbReference>
<comment type="similarity">
    <text evidence="1">Belongs to the TfdA dioxygenase family.</text>
</comment>
<feature type="domain" description="TauD/TfdA-like" evidence="6">
    <location>
        <begin position="12"/>
        <end position="262"/>
    </location>
</feature>
<dbReference type="InterPro" id="IPR042098">
    <property type="entry name" value="TauD-like_sf"/>
</dbReference>
<sequence length="270" mass="30924">MQASGSQLGFIVENIDCNKATPEDIEKIKAALWEHGTICLKNQNLDAGQQVEFAQKFGSIIVRPPYYAPDFREPGHPAIIRVGNVGVGGVPLQKPQDAELWHKDGSFEQPGKNFLLSFLHPKIITQIGGQTGFVDCEDTYNKLPSEIKEQLEGATVLETSKTNSFFNNIMEEQHFEDSHHKIFQIHPISKRPIHFLTHRNYEITLKNGEKVDSTPFVDEFEKYYNIYSHKWSPGDLVIWDNYRVIHKSMGGYGNSQRLFFRVQCRVEPPY</sequence>